<keyword evidence="2" id="KW-1185">Reference proteome</keyword>
<reference evidence="1 2" key="1">
    <citation type="journal article" date="2017" name="BMC Genomics">
        <title>Comparative genomic and phylogenomic analyses of the Bifidobacteriaceae family.</title>
        <authorList>
            <person name="Lugli G.A."/>
            <person name="Milani C."/>
            <person name="Turroni F."/>
            <person name="Duranti S."/>
            <person name="Mancabelli L."/>
            <person name="Mangifesta M."/>
            <person name="Ferrario C."/>
            <person name="Modesto M."/>
            <person name="Mattarelli P."/>
            <person name="Jiri K."/>
            <person name="van Sinderen D."/>
            <person name="Ventura M."/>
        </authorList>
    </citation>
    <scope>NUCLEOTIDE SEQUENCE [LARGE SCALE GENOMIC DNA]</scope>
    <source>
        <strain evidence="1 2">DSM 24742</strain>
    </source>
</reference>
<gene>
    <name evidence="1" type="ORF">PSRA_0995</name>
</gene>
<accession>A0A261EXM5</accession>
<dbReference type="AlphaFoldDB" id="A0A261EXM5"/>
<evidence type="ECO:0000313" key="1">
    <source>
        <dbReference type="EMBL" id="OZG51598.1"/>
    </source>
</evidence>
<organism evidence="1 2">
    <name type="scientific">Pseudoscardovia radai</name>
    <dbReference type="NCBI Taxonomy" id="987066"/>
    <lineage>
        <taxon>Bacteria</taxon>
        <taxon>Bacillati</taxon>
        <taxon>Actinomycetota</taxon>
        <taxon>Actinomycetes</taxon>
        <taxon>Bifidobacteriales</taxon>
        <taxon>Bifidobacteriaceae</taxon>
        <taxon>Pseudoscardovia</taxon>
    </lineage>
</organism>
<dbReference type="OrthoDB" id="3233351at2"/>
<dbReference type="EMBL" id="MWWR01000007">
    <property type="protein sequence ID" value="OZG51598.1"/>
    <property type="molecule type" value="Genomic_DNA"/>
</dbReference>
<dbReference type="RefSeq" id="WP_094660813.1">
    <property type="nucleotide sequence ID" value="NZ_MWWR01000007.1"/>
</dbReference>
<sequence length="377" mass="42410">MTKKSNECQTLLDAIDWCNAQSTEGRENANLLSGRVHTDIERPDLAIETADGRLIGLEHFRVDHFIKGKNHASAVAQLSNEANKKRKQLVRQFHGNPPTDDIAELLLNTCDNALRQQRNACIMDIVSSLEQGAFGNNGHIKKIPAYLCNLQRRYRTDATVEIGFVIEFHTNLQNLFLNTAEGTTRTYNGELPMFTELYEQLNRISKNVDWIVLASYPALTFDIAQAAIIDCRNGEFSKSMERQGLAPVTYLGLGRTSPVAPIRKSKENQATSYTKKEENSHTYHLMIANNSDYPKPENLMENALSEAPKALQLATAGKPFCATQSVQMLYEICTRLGNPGTAATKDGVYKTLRSNPRRVKLLCEEFEERWQLKPTDD</sequence>
<name>A0A261EXM5_9BIFI</name>
<proteinExistence type="predicted"/>
<evidence type="ECO:0000313" key="2">
    <source>
        <dbReference type="Proteomes" id="UP000216725"/>
    </source>
</evidence>
<dbReference type="Proteomes" id="UP000216725">
    <property type="component" value="Unassembled WGS sequence"/>
</dbReference>
<protein>
    <submittedName>
        <fullName evidence="1">Uncharacterized protein</fullName>
    </submittedName>
</protein>
<comment type="caution">
    <text evidence="1">The sequence shown here is derived from an EMBL/GenBank/DDBJ whole genome shotgun (WGS) entry which is preliminary data.</text>
</comment>